<keyword evidence="9" id="KW-1185">Reference proteome</keyword>
<comment type="caution">
    <text evidence="8">The sequence shown here is derived from an EMBL/GenBank/DDBJ whole genome shotgun (WGS) entry which is preliminary data.</text>
</comment>
<keyword evidence="3" id="KW-0762">Sugar transport</keyword>
<accession>A0A919WK97</accession>
<keyword evidence="2" id="KW-0813">Transport</keyword>
<dbReference type="Proteomes" id="UP000682111">
    <property type="component" value="Unassembled WGS sequence"/>
</dbReference>
<evidence type="ECO:0000256" key="1">
    <source>
        <dbReference type="ARBA" id="ARBA00004496"/>
    </source>
</evidence>
<sequence length="99" mass="10871">MFPTKHAIGIRSDSGLELLIHIGLETVNMKGEGFAVLVNEGERVQVGDPLIEFSLDLIKEKASSCITPIVITNTEKIDSIEHISGLKNGKERLFKVIVK</sequence>
<dbReference type="GO" id="GO:0005737">
    <property type="term" value="C:cytoplasm"/>
    <property type="evidence" value="ECO:0007669"/>
    <property type="project" value="UniProtKB-SubCell"/>
</dbReference>
<protein>
    <recommendedName>
        <fullName evidence="7">PTS EIIA type-1 domain-containing protein</fullName>
    </recommendedName>
</protein>
<reference evidence="8" key="1">
    <citation type="submission" date="2021-03" db="EMBL/GenBank/DDBJ databases">
        <title>Antimicrobial resistance genes in bacteria isolated from Japanese honey, and their potential for conferring macrolide and lincosamide resistance in the American foulbrood pathogen Paenibacillus larvae.</title>
        <authorList>
            <person name="Okamoto M."/>
            <person name="Kumagai M."/>
            <person name="Kanamori H."/>
            <person name="Takamatsu D."/>
        </authorList>
    </citation>
    <scope>NUCLEOTIDE SEQUENCE</scope>
    <source>
        <strain evidence="8">J27TS8</strain>
    </source>
</reference>
<proteinExistence type="predicted"/>
<feature type="domain" description="PTS EIIA type-1" evidence="7">
    <location>
        <begin position="1"/>
        <end position="73"/>
    </location>
</feature>
<dbReference type="SUPFAM" id="SSF51261">
    <property type="entry name" value="Duplicated hybrid motif"/>
    <property type="match status" value="1"/>
</dbReference>
<dbReference type="AlphaFoldDB" id="A0A919WK97"/>
<dbReference type="EMBL" id="BORC01000007">
    <property type="protein sequence ID" value="GIN63613.1"/>
    <property type="molecule type" value="Genomic_DNA"/>
</dbReference>
<dbReference type="Gene3D" id="2.70.70.10">
    <property type="entry name" value="Glucose Permease (Domain IIA)"/>
    <property type="match status" value="1"/>
</dbReference>
<evidence type="ECO:0000256" key="5">
    <source>
        <dbReference type="ARBA" id="ARBA00022683"/>
    </source>
</evidence>
<dbReference type="PANTHER" id="PTHR45008">
    <property type="entry name" value="PTS SYSTEM GLUCOSE-SPECIFIC EIIA COMPONENT"/>
    <property type="match status" value="1"/>
</dbReference>
<organism evidence="8 9">
    <name type="scientific">Robertmurraya siralis</name>
    <dbReference type="NCBI Taxonomy" id="77777"/>
    <lineage>
        <taxon>Bacteria</taxon>
        <taxon>Bacillati</taxon>
        <taxon>Bacillota</taxon>
        <taxon>Bacilli</taxon>
        <taxon>Bacillales</taxon>
        <taxon>Bacillaceae</taxon>
        <taxon>Robertmurraya</taxon>
    </lineage>
</organism>
<dbReference type="InterPro" id="IPR011055">
    <property type="entry name" value="Dup_hybrid_motif"/>
</dbReference>
<gene>
    <name evidence="8" type="ORF">J27TS8_36060</name>
</gene>
<evidence type="ECO:0000256" key="6">
    <source>
        <dbReference type="ARBA" id="ARBA00022777"/>
    </source>
</evidence>
<evidence type="ECO:0000256" key="3">
    <source>
        <dbReference type="ARBA" id="ARBA00022597"/>
    </source>
</evidence>
<keyword evidence="4" id="KW-0808">Transferase</keyword>
<keyword evidence="6" id="KW-0418">Kinase</keyword>
<dbReference type="PROSITE" id="PS00371">
    <property type="entry name" value="PTS_EIIA_TYPE_1_HIS"/>
    <property type="match status" value="1"/>
</dbReference>
<keyword evidence="5" id="KW-0598">Phosphotransferase system</keyword>
<dbReference type="PANTHER" id="PTHR45008:SF1">
    <property type="entry name" value="PTS SYSTEM GLUCOSE-SPECIFIC EIIA COMPONENT"/>
    <property type="match status" value="1"/>
</dbReference>
<evidence type="ECO:0000313" key="9">
    <source>
        <dbReference type="Proteomes" id="UP000682111"/>
    </source>
</evidence>
<dbReference type="Pfam" id="PF00358">
    <property type="entry name" value="PTS_EIIA_1"/>
    <property type="match status" value="1"/>
</dbReference>
<evidence type="ECO:0000256" key="4">
    <source>
        <dbReference type="ARBA" id="ARBA00022679"/>
    </source>
</evidence>
<dbReference type="InterPro" id="IPR050890">
    <property type="entry name" value="PTS_EIIA_component"/>
</dbReference>
<dbReference type="GO" id="GO:0009401">
    <property type="term" value="P:phosphoenolpyruvate-dependent sugar phosphotransferase system"/>
    <property type="evidence" value="ECO:0007669"/>
    <property type="project" value="UniProtKB-KW"/>
</dbReference>
<dbReference type="PROSITE" id="PS51093">
    <property type="entry name" value="PTS_EIIA_TYPE_1"/>
    <property type="match status" value="1"/>
</dbReference>
<evidence type="ECO:0000256" key="2">
    <source>
        <dbReference type="ARBA" id="ARBA00022448"/>
    </source>
</evidence>
<evidence type="ECO:0000259" key="7">
    <source>
        <dbReference type="PROSITE" id="PS51093"/>
    </source>
</evidence>
<dbReference type="InterPro" id="IPR001127">
    <property type="entry name" value="PTS_EIIA_1_perm"/>
</dbReference>
<comment type="subcellular location">
    <subcellularLocation>
        <location evidence="1">Cytoplasm</location>
    </subcellularLocation>
</comment>
<evidence type="ECO:0000313" key="8">
    <source>
        <dbReference type="EMBL" id="GIN63613.1"/>
    </source>
</evidence>
<dbReference type="GO" id="GO:0016301">
    <property type="term" value="F:kinase activity"/>
    <property type="evidence" value="ECO:0007669"/>
    <property type="project" value="UniProtKB-KW"/>
</dbReference>
<name>A0A919WK97_9BACI</name>